<proteinExistence type="predicted"/>
<dbReference type="eggNOG" id="COG1566">
    <property type="taxonomic scope" value="Bacteria"/>
</dbReference>
<keyword evidence="1" id="KW-1133">Transmembrane helix</keyword>
<protein>
    <recommendedName>
        <fullName evidence="4">Glucitol operon activator</fullName>
    </recommendedName>
</protein>
<dbReference type="AlphaFoldDB" id="W5Y3L2"/>
<evidence type="ECO:0008006" key="4">
    <source>
        <dbReference type="Google" id="ProtNLM"/>
    </source>
</evidence>
<dbReference type="HOGENOM" id="CLU_122754_1_1_11"/>
<organism evidence="2 3">
    <name type="scientific">Corynebacterium vitaeruminis DSM 20294</name>
    <dbReference type="NCBI Taxonomy" id="1224164"/>
    <lineage>
        <taxon>Bacteria</taxon>
        <taxon>Bacillati</taxon>
        <taxon>Actinomycetota</taxon>
        <taxon>Actinomycetes</taxon>
        <taxon>Mycobacteriales</taxon>
        <taxon>Corynebacteriaceae</taxon>
        <taxon>Corynebacterium</taxon>
    </lineage>
</organism>
<keyword evidence="3" id="KW-1185">Reference proteome</keyword>
<feature type="transmembrane region" description="Helical" evidence="1">
    <location>
        <begin position="34"/>
        <end position="52"/>
    </location>
</feature>
<keyword evidence="1" id="KW-0812">Transmembrane</keyword>
<evidence type="ECO:0000313" key="3">
    <source>
        <dbReference type="Proteomes" id="UP000019222"/>
    </source>
</evidence>
<dbReference type="Proteomes" id="UP000019222">
    <property type="component" value="Chromosome"/>
</dbReference>
<accession>W5Y3L2</accession>
<evidence type="ECO:0000313" key="2">
    <source>
        <dbReference type="EMBL" id="AHI23484.1"/>
    </source>
</evidence>
<keyword evidence="1" id="KW-0472">Membrane</keyword>
<reference evidence="2 3" key="1">
    <citation type="submission" date="2013-02" db="EMBL/GenBank/DDBJ databases">
        <title>The complete genome sequence of Corynebacterium vitaeruminis DSM 20294.</title>
        <authorList>
            <person name="Ruckert C."/>
            <person name="Albersmeier A."/>
            <person name="Kalinowski J."/>
        </authorList>
    </citation>
    <scope>NUCLEOTIDE SEQUENCE [LARGE SCALE GENOMIC DNA]</scope>
    <source>
        <strain evidence="3">ATCC 10234</strain>
    </source>
</reference>
<sequence>MWHVLFLIVLVAATLGLAWWQWTRFRSGSGTFQNLGYAFQWPFFGAFFVFAYKKILEYENDKYDQEHGISADGEPAEPTTYVAPVKKSGPEEIDADFMPERPTMSVEEFNQQFQPRRHRGENN</sequence>
<dbReference type="STRING" id="1224164.B843_10520"/>
<dbReference type="KEGG" id="cvt:B843_10520"/>
<gene>
    <name evidence="2" type="ORF">B843_10520</name>
</gene>
<dbReference type="EMBL" id="CP004353">
    <property type="protein sequence ID" value="AHI23484.1"/>
    <property type="molecule type" value="Genomic_DNA"/>
</dbReference>
<name>W5Y3L2_9CORY</name>
<dbReference type="PATRIC" id="fig|1224164.3.peg.2118"/>
<evidence type="ECO:0000256" key="1">
    <source>
        <dbReference type="SAM" id="Phobius"/>
    </source>
</evidence>